<dbReference type="InterPro" id="IPR007084">
    <property type="entry name" value="BRICHOS_dom"/>
</dbReference>
<comment type="subunit">
    <text evidence="15">Interacts with BACE1. Interacts with APP. Interacts with STMN2.</text>
</comment>
<evidence type="ECO:0000256" key="14">
    <source>
        <dbReference type="ARBA" id="ARBA00037874"/>
    </source>
</evidence>
<comment type="function">
    <text evidence="13">Negative regulator of amyloid-beta peptide production. May inhibit the processing of APP by blocking its access to alpha- and beta-secretase. Binding to the beta-secretase-cleaved APP C-terminal fragment is negligible, suggesting that ITM2C is a poor gamma-secretase cleavage inhibitor. May play a role in TNF-induced cell death and neuronal differentiation.</text>
</comment>
<dbReference type="GO" id="GO:0005794">
    <property type="term" value="C:Golgi apparatus"/>
    <property type="evidence" value="ECO:0007669"/>
    <property type="project" value="TreeGrafter"/>
</dbReference>
<comment type="similarity">
    <text evidence="2">Belongs to the ITM2 family.</text>
</comment>
<keyword evidence="10" id="KW-1015">Disulfide bond</keyword>
<evidence type="ECO:0000313" key="20">
    <source>
        <dbReference type="Ensembl" id="ENSMSIP00000002828.1"/>
    </source>
</evidence>
<comment type="subcellular location">
    <subcellularLocation>
        <location evidence="1">Cell membrane</location>
        <topology evidence="1">Single-pass type II membrane protein</topology>
    </subcellularLocation>
    <subcellularLocation>
        <location evidence="14">Lysosome membrane</location>
        <topology evidence="14">Single-pass type II membrane protein</topology>
    </subcellularLocation>
</comment>
<proteinExistence type="inferred from homology"/>
<keyword evidence="9 18" id="KW-0472">Membrane</keyword>
<keyword evidence="5" id="KW-0165">Cleavage on pair of basic residues</keyword>
<feature type="transmembrane region" description="Helical" evidence="18">
    <location>
        <begin position="142"/>
        <end position="164"/>
    </location>
</feature>
<organism evidence="20 21">
    <name type="scientific">Mus spicilegus</name>
    <name type="common">Mound-building mouse</name>
    <dbReference type="NCBI Taxonomy" id="10103"/>
    <lineage>
        <taxon>Eukaryota</taxon>
        <taxon>Metazoa</taxon>
        <taxon>Chordata</taxon>
        <taxon>Craniata</taxon>
        <taxon>Vertebrata</taxon>
        <taxon>Euteleostomi</taxon>
        <taxon>Mammalia</taxon>
        <taxon>Eutheria</taxon>
        <taxon>Euarchontoglires</taxon>
        <taxon>Glires</taxon>
        <taxon>Rodentia</taxon>
        <taxon>Myomorpha</taxon>
        <taxon>Muroidea</taxon>
        <taxon>Muridae</taxon>
        <taxon>Murinae</taxon>
        <taxon>Mus</taxon>
        <taxon>Mus</taxon>
    </lineage>
</organism>
<reference evidence="20" key="2">
    <citation type="submission" date="2025-09" db="UniProtKB">
        <authorList>
            <consortium name="Ensembl"/>
        </authorList>
    </citation>
    <scope>IDENTIFICATION</scope>
</reference>
<dbReference type="InterPro" id="IPR040145">
    <property type="entry name" value="ITM2"/>
</dbReference>
<dbReference type="GO" id="GO:0001540">
    <property type="term" value="F:amyloid-beta binding"/>
    <property type="evidence" value="ECO:0007669"/>
    <property type="project" value="TreeGrafter"/>
</dbReference>
<evidence type="ECO:0000256" key="9">
    <source>
        <dbReference type="ARBA" id="ARBA00023136"/>
    </source>
</evidence>
<dbReference type="Proteomes" id="UP000694415">
    <property type="component" value="Unplaced"/>
</dbReference>
<evidence type="ECO:0000256" key="11">
    <source>
        <dbReference type="ARBA" id="ARBA00023180"/>
    </source>
</evidence>
<dbReference type="AlphaFoldDB" id="A0A8C6G9R9"/>
<keyword evidence="6 18" id="KW-0812">Transmembrane</keyword>
<feature type="region of interest" description="Disordered" evidence="17">
    <location>
        <begin position="117"/>
        <end position="137"/>
    </location>
</feature>
<dbReference type="GO" id="GO:0070062">
    <property type="term" value="C:extracellular exosome"/>
    <property type="evidence" value="ECO:0007669"/>
    <property type="project" value="TreeGrafter"/>
</dbReference>
<dbReference type="PROSITE" id="PS50869">
    <property type="entry name" value="BRICHOS"/>
    <property type="match status" value="1"/>
</dbReference>
<dbReference type="GO" id="GO:0005765">
    <property type="term" value="C:lysosomal membrane"/>
    <property type="evidence" value="ECO:0007669"/>
    <property type="project" value="UniProtKB-SubCell"/>
</dbReference>
<sequence length="480" mass="51778">MNISKRWKEISAFFSYSAARCSSAQASGPSLEGGAGRVRGGDRGEDSGAIQTSGACGAARSRHCDRGCTGRGCREQAQVNAAMVKISFQPAVAGIKADKADKAAASGPASASAPAAEILLTPAREERPPRHRSRKGGSVGGVCYLSMGMVVLLMGLVFASVYIYRYFFLAQLARDNFFHCGVLYEDSLSSQIRTRLELEEDVKIYLEENYERINVPVPQFGGGDPADIIHDFQRGLTAYHDISLDKCYVIELNTTIVLPPRNFWELLMNVKVGSILSLPVPASKEAKPEEGVWDIIPVPRGLLLPHSLRTSPESPLLSLSPTPRMPSDASLARRFTLGVSSEGRGCRTYHREHSPGAHPFRLEARHAHMPKLGTVVGQAPASSIRGPLGVRRWCGGEIVISERERAGMCGSGRAMVLTPCFEPPLPHFAERDLPSTDVHHSGGDGGDRACPRQGGSGFLHLPPVQWEGHLPAAAPVYPEA</sequence>
<dbReference type="SMART" id="SM01039">
    <property type="entry name" value="BRICHOS"/>
    <property type="match status" value="1"/>
</dbReference>
<evidence type="ECO:0000256" key="7">
    <source>
        <dbReference type="ARBA" id="ARBA00022968"/>
    </source>
</evidence>
<keyword evidence="21" id="KW-1185">Reference proteome</keyword>
<evidence type="ECO:0000256" key="17">
    <source>
        <dbReference type="SAM" id="MobiDB-lite"/>
    </source>
</evidence>
<evidence type="ECO:0000256" key="10">
    <source>
        <dbReference type="ARBA" id="ARBA00023157"/>
    </source>
</evidence>
<accession>A0A8C6G9R9</accession>
<evidence type="ECO:0000256" key="4">
    <source>
        <dbReference type="ARBA" id="ARBA00022553"/>
    </source>
</evidence>
<name>A0A8C6G9R9_MUSSI</name>
<evidence type="ECO:0000256" key="12">
    <source>
        <dbReference type="ARBA" id="ARBA00023228"/>
    </source>
</evidence>
<evidence type="ECO:0000256" key="13">
    <source>
        <dbReference type="ARBA" id="ARBA00037782"/>
    </source>
</evidence>
<feature type="region of interest" description="Disordered" evidence="17">
    <location>
        <begin position="25"/>
        <end position="52"/>
    </location>
</feature>
<protein>
    <recommendedName>
        <fullName evidence="16">Integral membrane protein 2C</fullName>
    </recommendedName>
</protein>
<reference evidence="20" key="1">
    <citation type="submission" date="2025-08" db="UniProtKB">
        <authorList>
            <consortium name="Ensembl"/>
        </authorList>
    </citation>
    <scope>IDENTIFICATION</scope>
</reference>
<evidence type="ECO:0000256" key="8">
    <source>
        <dbReference type="ARBA" id="ARBA00022989"/>
    </source>
</evidence>
<dbReference type="PANTHER" id="PTHR10962:SF5">
    <property type="entry name" value="INTEGRAL MEMBRANE PROTEIN 2C"/>
    <property type="match status" value="1"/>
</dbReference>
<keyword evidence="11" id="KW-0325">Glycoprotein</keyword>
<keyword evidence="3" id="KW-1003">Cell membrane</keyword>
<dbReference type="Ensembl" id="ENSMSIT00000003593.1">
    <property type="protein sequence ID" value="ENSMSIP00000002828.1"/>
    <property type="gene ID" value="ENSMSIG00000002620.1"/>
</dbReference>
<feature type="region of interest" description="Disordered" evidence="17">
    <location>
        <begin position="432"/>
        <end position="456"/>
    </location>
</feature>
<evidence type="ECO:0000256" key="3">
    <source>
        <dbReference type="ARBA" id="ARBA00022475"/>
    </source>
</evidence>
<keyword evidence="8 18" id="KW-1133">Transmembrane helix</keyword>
<evidence type="ECO:0000256" key="5">
    <source>
        <dbReference type="ARBA" id="ARBA00022685"/>
    </source>
</evidence>
<dbReference type="GO" id="GO:0042985">
    <property type="term" value="P:negative regulation of amyloid precursor protein biosynthetic process"/>
    <property type="evidence" value="ECO:0007669"/>
    <property type="project" value="TreeGrafter"/>
</dbReference>
<dbReference type="GO" id="GO:0005886">
    <property type="term" value="C:plasma membrane"/>
    <property type="evidence" value="ECO:0007669"/>
    <property type="project" value="UniProtKB-SubCell"/>
</dbReference>
<evidence type="ECO:0000313" key="21">
    <source>
        <dbReference type="Proteomes" id="UP000694415"/>
    </source>
</evidence>
<dbReference type="GeneTree" id="ENSGT00950000183115"/>
<dbReference type="PANTHER" id="PTHR10962">
    <property type="entry name" value="INTEGRAL TRANSMEMBRANE PROTEIN 2"/>
    <property type="match status" value="1"/>
</dbReference>
<keyword evidence="4" id="KW-0597">Phosphoprotein</keyword>
<evidence type="ECO:0000256" key="6">
    <source>
        <dbReference type="ARBA" id="ARBA00022692"/>
    </source>
</evidence>
<dbReference type="Pfam" id="PF04089">
    <property type="entry name" value="BRICHOS"/>
    <property type="match status" value="1"/>
</dbReference>
<evidence type="ECO:0000256" key="1">
    <source>
        <dbReference type="ARBA" id="ARBA00004401"/>
    </source>
</evidence>
<feature type="domain" description="BRICHOS" evidence="19">
    <location>
        <begin position="220"/>
        <end position="319"/>
    </location>
</feature>
<keyword evidence="12" id="KW-0458">Lysosome</keyword>
<evidence type="ECO:0000259" key="19">
    <source>
        <dbReference type="PROSITE" id="PS50869"/>
    </source>
</evidence>
<feature type="compositionally biased region" description="Basic and acidic residues" evidence="17">
    <location>
        <begin position="432"/>
        <end position="450"/>
    </location>
</feature>
<keyword evidence="7" id="KW-0735">Signal-anchor</keyword>
<evidence type="ECO:0000256" key="18">
    <source>
        <dbReference type="SAM" id="Phobius"/>
    </source>
</evidence>
<evidence type="ECO:0000256" key="2">
    <source>
        <dbReference type="ARBA" id="ARBA00006794"/>
    </source>
</evidence>
<evidence type="ECO:0000256" key="16">
    <source>
        <dbReference type="ARBA" id="ARBA00040335"/>
    </source>
</evidence>
<evidence type="ECO:0000256" key="15">
    <source>
        <dbReference type="ARBA" id="ARBA00038611"/>
    </source>
</evidence>